<dbReference type="EMBL" id="DVLT01000037">
    <property type="protein sequence ID" value="HIU02670.1"/>
    <property type="molecule type" value="Genomic_DNA"/>
</dbReference>
<dbReference type="Pfam" id="PF04452">
    <property type="entry name" value="Methyltrans_RNA"/>
    <property type="match status" value="1"/>
</dbReference>
<dbReference type="NCBIfam" id="TIGR00046">
    <property type="entry name" value="RsmE family RNA methyltransferase"/>
    <property type="match status" value="1"/>
</dbReference>
<evidence type="ECO:0000256" key="3">
    <source>
        <dbReference type="ARBA" id="ARBA00012328"/>
    </source>
</evidence>
<comment type="function">
    <text evidence="10 12">Specifically methylates the N3 position of the uracil ring of uridine 1498 (m3U1498) in 16S rRNA. Acts on the fully assembled 30S ribosomal subunit.</text>
</comment>
<dbReference type="SUPFAM" id="SSF75217">
    <property type="entry name" value="alpha/beta knot"/>
    <property type="match status" value="1"/>
</dbReference>
<evidence type="ECO:0000256" key="13">
    <source>
        <dbReference type="SAM" id="MobiDB-lite"/>
    </source>
</evidence>
<evidence type="ECO:0000313" key="17">
    <source>
        <dbReference type="Proteomes" id="UP000824164"/>
    </source>
</evidence>
<keyword evidence="6 12" id="KW-0698">rRNA processing</keyword>
<evidence type="ECO:0000256" key="1">
    <source>
        <dbReference type="ARBA" id="ARBA00004496"/>
    </source>
</evidence>
<dbReference type="InterPro" id="IPR015947">
    <property type="entry name" value="PUA-like_sf"/>
</dbReference>
<feature type="domain" description="Ribosomal RNA small subunit methyltransferase E methyltransferase" evidence="14">
    <location>
        <begin position="73"/>
        <end position="240"/>
    </location>
</feature>
<dbReference type="GO" id="GO:0070042">
    <property type="term" value="F:rRNA (uridine-N3-)-methyltransferase activity"/>
    <property type="evidence" value="ECO:0007669"/>
    <property type="project" value="TreeGrafter"/>
</dbReference>
<dbReference type="Proteomes" id="UP000824164">
    <property type="component" value="Unassembled WGS sequence"/>
</dbReference>
<comment type="catalytic activity">
    <reaction evidence="11 12">
        <text>uridine(1498) in 16S rRNA + S-adenosyl-L-methionine = N(3)-methyluridine(1498) in 16S rRNA + S-adenosyl-L-homocysteine + H(+)</text>
        <dbReference type="Rhea" id="RHEA:42920"/>
        <dbReference type="Rhea" id="RHEA-COMP:10283"/>
        <dbReference type="Rhea" id="RHEA-COMP:10284"/>
        <dbReference type="ChEBI" id="CHEBI:15378"/>
        <dbReference type="ChEBI" id="CHEBI:57856"/>
        <dbReference type="ChEBI" id="CHEBI:59789"/>
        <dbReference type="ChEBI" id="CHEBI:65315"/>
        <dbReference type="ChEBI" id="CHEBI:74502"/>
        <dbReference type="EC" id="2.1.1.193"/>
    </reaction>
</comment>
<comment type="caution">
    <text evidence="16">The sequence shown here is derived from an EMBL/GenBank/DDBJ whole genome shotgun (WGS) entry which is preliminary data.</text>
</comment>
<reference evidence="16" key="2">
    <citation type="journal article" date="2021" name="PeerJ">
        <title>Extensive microbial diversity within the chicken gut microbiome revealed by metagenomics and culture.</title>
        <authorList>
            <person name="Gilroy R."/>
            <person name="Ravi A."/>
            <person name="Getino M."/>
            <person name="Pursley I."/>
            <person name="Horton D.L."/>
            <person name="Alikhan N.F."/>
            <person name="Baker D."/>
            <person name="Gharbi K."/>
            <person name="Hall N."/>
            <person name="Watson M."/>
            <person name="Adriaenssens E.M."/>
            <person name="Foster-Nyarko E."/>
            <person name="Jarju S."/>
            <person name="Secka A."/>
            <person name="Antonio M."/>
            <person name="Oren A."/>
            <person name="Chaudhuri R.R."/>
            <person name="La Ragione R."/>
            <person name="Hildebrand F."/>
            <person name="Pallen M.J."/>
        </authorList>
    </citation>
    <scope>NUCLEOTIDE SEQUENCE</scope>
    <source>
        <strain evidence="16">CHK187-14744</strain>
    </source>
</reference>
<accession>A0A9D1HHF4</accession>
<evidence type="ECO:0000256" key="4">
    <source>
        <dbReference type="ARBA" id="ARBA00013673"/>
    </source>
</evidence>
<proteinExistence type="inferred from homology"/>
<dbReference type="PIRSF" id="PIRSF015601">
    <property type="entry name" value="MTase_slr0722"/>
    <property type="match status" value="1"/>
</dbReference>
<keyword evidence="7 12" id="KW-0489">Methyltransferase</keyword>
<evidence type="ECO:0000256" key="7">
    <source>
        <dbReference type="ARBA" id="ARBA00022603"/>
    </source>
</evidence>
<evidence type="ECO:0000256" key="11">
    <source>
        <dbReference type="ARBA" id="ARBA00047944"/>
    </source>
</evidence>
<dbReference type="Gene3D" id="3.40.1280.10">
    <property type="match status" value="1"/>
</dbReference>
<dbReference type="GO" id="GO:0070475">
    <property type="term" value="P:rRNA base methylation"/>
    <property type="evidence" value="ECO:0007669"/>
    <property type="project" value="TreeGrafter"/>
</dbReference>
<dbReference type="InterPro" id="IPR029026">
    <property type="entry name" value="tRNA_m1G_MTases_N"/>
</dbReference>
<keyword evidence="5 12" id="KW-0963">Cytoplasm</keyword>
<evidence type="ECO:0000313" key="16">
    <source>
        <dbReference type="EMBL" id="HIU02670.1"/>
    </source>
</evidence>
<evidence type="ECO:0000256" key="10">
    <source>
        <dbReference type="ARBA" id="ARBA00025699"/>
    </source>
</evidence>
<evidence type="ECO:0000256" key="5">
    <source>
        <dbReference type="ARBA" id="ARBA00022490"/>
    </source>
</evidence>
<dbReference type="NCBIfam" id="NF008692">
    <property type="entry name" value="PRK11713.1-5"/>
    <property type="match status" value="1"/>
</dbReference>
<organism evidence="16 17">
    <name type="scientific">Candidatus Onthocola gallistercoris</name>
    <dbReference type="NCBI Taxonomy" id="2840876"/>
    <lineage>
        <taxon>Bacteria</taxon>
        <taxon>Bacillati</taxon>
        <taxon>Bacillota</taxon>
        <taxon>Bacilli</taxon>
        <taxon>Candidatus Onthocola</taxon>
    </lineage>
</organism>
<comment type="subcellular location">
    <subcellularLocation>
        <location evidence="1 12">Cytoplasm</location>
    </subcellularLocation>
</comment>
<keyword evidence="8 12" id="KW-0808">Transferase</keyword>
<feature type="domain" description="Ribosomal RNA small subunit methyltransferase E PUA-like" evidence="15">
    <location>
        <begin position="20"/>
        <end position="64"/>
    </location>
</feature>
<evidence type="ECO:0000256" key="2">
    <source>
        <dbReference type="ARBA" id="ARBA00005528"/>
    </source>
</evidence>
<dbReference type="InterPro" id="IPR006700">
    <property type="entry name" value="RsmE"/>
</dbReference>
<comment type="similarity">
    <text evidence="2 12">Belongs to the RNA methyltransferase RsmE family.</text>
</comment>
<dbReference type="CDD" id="cd18084">
    <property type="entry name" value="RsmE-like"/>
    <property type="match status" value="1"/>
</dbReference>
<evidence type="ECO:0000256" key="6">
    <source>
        <dbReference type="ARBA" id="ARBA00022552"/>
    </source>
</evidence>
<feature type="region of interest" description="Disordered" evidence="13">
    <location>
        <begin position="126"/>
        <end position="145"/>
    </location>
</feature>
<dbReference type="SUPFAM" id="SSF88697">
    <property type="entry name" value="PUA domain-like"/>
    <property type="match status" value="1"/>
</dbReference>
<keyword evidence="9 12" id="KW-0949">S-adenosyl-L-methionine</keyword>
<dbReference type="EC" id="2.1.1.193" evidence="3 12"/>
<dbReference type="PANTHER" id="PTHR30027:SF3">
    <property type="entry name" value="16S RRNA (URACIL(1498)-N(3))-METHYLTRANSFERASE"/>
    <property type="match status" value="1"/>
</dbReference>
<dbReference type="InterPro" id="IPR046886">
    <property type="entry name" value="RsmE_MTase_dom"/>
</dbReference>
<protein>
    <recommendedName>
        <fullName evidence="4 12">Ribosomal RNA small subunit methyltransferase E</fullName>
        <ecNumber evidence="3 12">2.1.1.193</ecNumber>
    </recommendedName>
</protein>
<evidence type="ECO:0000259" key="15">
    <source>
        <dbReference type="Pfam" id="PF20260"/>
    </source>
</evidence>
<dbReference type="InterPro" id="IPR029028">
    <property type="entry name" value="Alpha/beta_knot_MTases"/>
</dbReference>
<dbReference type="AlphaFoldDB" id="A0A9D1HHF4"/>
<reference evidence="16" key="1">
    <citation type="submission" date="2020-10" db="EMBL/GenBank/DDBJ databases">
        <authorList>
            <person name="Gilroy R."/>
        </authorList>
    </citation>
    <scope>NUCLEOTIDE SEQUENCE</scope>
    <source>
        <strain evidence="16">CHK187-14744</strain>
    </source>
</reference>
<dbReference type="InterPro" id="IPR046887">
    <property type="entry name" value="RsmE_PUA-like"/>
</dbReference>
<evidence type="ECO:0000256" key="9">
    <source>
        <dbReference type="ARBA" id="ARBA00022691"/>
    </source>
</evidence>
<gene>
    <name evidence="16" type="ORF">IAB63_05405</name>
</gene>
<evidence type="ECO:0000259" key="14">
    <source>
        <dbReference type="Pfam" id="PF04452"/>
    </source>
</evidence>
<dbReference type="Gene3D" id="2.40.240.20">
    <property type="entry name" value="Hypothetical PUA domain-like, domain 1"/>
    <property type="match status" value="1"/>
</dbReference>
<dbReference type="GO" id="GO:0005737">
    <property type="term" value="C:cytoplasm"/>
    <property type="evidence" value="ECO:0007669"/>
    <property type="project" value="UniProtKB-SubCell"/>
</dbReference>
<evidence type="ECO:0000256" key="8">
    <source>
        <dbReference type="ARBA" id="ARBA00022679"/>
    </source>
</evidence>
<dbReference type="PANTHER" id="PTHR30027">
    <property type="entry name" value="RIBOSOMAL RNA SMALL SUBUNIT METHYLTRANSFERASE E"/>
    <property type="match status" value="1"/>
</dbReference>
<dbReference type="Pfam" id="PF20260">
    <property type="entry name" value="PUA_4"/>
    <property type="match status" value="1"/>
</dbReference>
<name>A0A9D1HHF4_9FIRM</name>
<sequence>MPRFFVDPSQIIDDHIYIHGGDVNHIRNVLRMKKGDELSVSDGQGQDYFCRIEQLDPDAIRLHIDNSWASYVELPVEVTLFQGLPKADKMELIIQKAVELGAFRIVPVVTERTIVRLDEKKAEKKQKRWQQISESGAKQAGRGRIPQVGPMMTFQEALASAKRLDGCLIPYERAKGMAASRETIRGMKDCKRIGVFIGPEGGFSEKEIKEAMAAGAHPITLGRRILRTETAGLTMLSILMYEFEEDV</sequence>
<evidence type="ECO:0000256" key="12">
    <source>
        <dbReference type="PIRNR" id="PIRNR015601"/>
    </source>
</evidence>